<keyword evidence="2" id="KW-1185">Reference proteome</keyword>
<organism evidence="1 2">
    <name type="scientific">Trichonephila clavata</name>
    <name type="common">Joro spider</name>
    <name type="synonym">Nephila clavata</name>
    <dbReference type="NCBI Taxonomy" id="2740835"/>
    <lineage>
        <taxon>Eukaryota</taxon>
        <taxon>Metazoa</taxon>
        <taxon>Ecdysozoa</taxon>
        <taxon>Arthropoda</taxon>
        <taxon>Chelicerata</taxon>
        <taxon>Arachnida</taxon>
        <taxon>Araneae</taxon>
        <taxon>Araneomorphae</taxon>
        <taxon>Entelegynae</taxon>
        <taxon>Araneoidea</taxon>
        <taxon>Nephilidae</taxon>
        <taxon>Trichonephila</taxon>
    </lineage>
</organism>
<comment type="caution">
    <text evidence="1">The sequence shown here is derived from an EMBL/GenBank/DDBJ whole genome shotgun (WGS) entry which is preliminary data.</text>
</comment>
<protein>
    <submittedName>
        <fullName evidence="1">Uncharacterized protein</fullName>
    </submittedName>
</protein>
<sequence length="122" mass="13945">MAYHTLTNADRSAENATHSKLYTCCNTTLYTAVVCECLHGKVIEVRKSRIKPLLGAEPLQSKFSLSKSPNEHERLFSKAPRTQGFLDMRLSTKNRKFWPCPRCFQTENGLSCLPRQKPNKDQ</sequence>
<dbReference type="EMBL" id="BMAO01015154">
    <property type="protein sequence ID" value="GFQ99735.1"/>
    <property type="molecule type" value="Genomic_DNA"/>
</dbReference>
<accession>A0A8X6JB42</accession>
<evidence type="ECO:0000313" key="1">
    <source>
        <dbReference type="EMBL" id="GFQ99735.1"/>
    </source>
</evidence>
<reference evidence="1" key="1">
    <citation type="submission" date="2020-07" db="EMBL/GenBank/DDBJ databases">
        <title>Multicomponent nature underlies the extraordinary mechanical properties of spider dragline silk.</title>
        <authorList>
            <person name="Kono N."/>
            <person name="Nakamura H."/>
            <person name="Mori M."/>
            <person name="Yoshida Y."/>
            <person name="Ohtoshi R."/>
            <person name="Malay A.D."/>
            <person name="Moran D.A.P."/>
            <person name="Tomita M."/>
            <person name="Numata K."/>
            <person name="Arakawa K."/>
        </authorList>
    </citation>
    <scope>NUCLEOTIDE SEQUENCE</scope>
</reference>
<proteinExistence type="predicted"/>
<gene>
    <name evidence="1" type="ORF">TNCT_649161</name>
</gene>
<dbReference type="AlphaFoldDB" id="A0A8X6JB42"/>
<evidence type="ECO:0000313" key="2">
    <source>
        <dbReference type="Proteomes" id="UP000887116"/>
    </source>
</evidence>
<name>A0A8X6JB42_TRICU</name>
<dbReference type="Proteomes" id="UP000887116">
    <property type="component" value="Unassembled WGS sequence"/>
</dbReference>